<keyword evidence="2" id="KW-1185">Reference proteome</keyword>
<sequence length="450" mass="48050">MLAAKFVSRSSFRHSWTRFASTAAAAAAAAATTPAASYKLVVIGGGAGGLAVSSTLARALGKNEVAVIEPSPVHYQQPLFTFVGGGLKDFSETHRPTADVVSPDARLIQQAAAEIDPEASTVTLADGSKVAYDFLVVATGIELNFAGIKGLEDAIGKDGVASNYSPKYVQNTYDFLQNTTKGNALFTMPATPIKCAGAPQKIAYLADEIFREKGVRSNVAINYYTGLGKIFAVDKYASAMNAVAKDRDVNVNLFHDLVEVDGPAKKATFKLLGDGPRAGESITVPYDFLHVTPPMKPLDFIKNSPIANAAGYVDVNQFTLQHNKYSNIYSLGDCSSLPTSKTAAAAAAQSQVLKHNLLNQIRGSDVPAAEYNGYTSCPLVTGKHKLVLAEFSGYTGTPQETFFFNQAKEHAFSYWLTADVLPAVYWNSMLKGTWAGPAPIRKLTNPTNIN</sequence>
<protein>
    <submittedName>
        <fullName evidence="1">Uncharacterized protein</fullName>
    </submittedName>
</protein>
<name>A0ACC1HXQ9_9FUNG</name>
<accession>A0ACC1HXQ9</accession>
<comment type="caution">
    <text evidence="1">The sequence shown here is derived from an EMBL/GenBank/DDBJ whole genome shotgun (WGS) entry which is preliminary data.</text>
</comment>
<dbReference type="Proteomes" id="UP001150581">
    <property type="component" value="Unassembled WGS sequence"/>
</dbReference>
<proteinExistence type="predicted"/>
<gene>
    <name evidence="1" type="ORF">LPJ66_011688</name>
</gene>
<evidence type="ECO:0000313" key="1">
    <source>
        <dbReference type="EMBL" id="KAJ1879443.1"/>
    </source>
</evidence>
<evidence type="ECO:0000313" key="2">
    <source>
        <dbReference type="Proteomes" id="UP001150581"/>
    </source>
</evidence>
<reference evidence="1" key="1">
    <citation type="submission" date="2022-07" db="EMBL/GenBank/DDBJ databases">
        <title>Phylogenomic reconstructions and comparative analyses of Kickxellomycotina fungi.</title>
        <authorList>
            <person name="Reynolds N.K."/>
            <person name="Stajich J.E."/>
            <person name="Barry K."/>
            <person name="Grigoriev I.V."/>
            <person name="Crous P."/>
            <person name="Smith M.E."/>
        </authorList>
    </citation>
    <scope>NUCLEOTIDE SEQUENCE</scope>
    <source>
        <strain evidence="1">Benny 63K</strain>
    </source>
</reference>
<organism evidence="1 2">
    <name type="scientific">Kickxella alabastrina</name>
    <dbReference type="NCBI Taxonomy" id="61397"/>
    <lineage>
        <taxon>Eukaryota</taxon>
        <taxon>Fungi</taxon>
        <taxon>Fungi incertae sedis</taxon>
        <taxon>Zoopagomycota</taxon>
        <taxon>Kickxellomycotina</taxon>
        <taxon>Kickxellomycetes</taxon>
        <taxon>Kickxellales</taxon>
        <taxon>Kickxellaceae</taxon>
        <taxon>Kickxella</taxon>
    </lineage>
</organism>
<dbReference type="EMBL" id="JANBPG010003728">
    <property type="protein sequence ID" value="KAJ1879443.1"/>
    <property type="molecule type" value="Genomic_DNA"/>
</dbReference>